<evidence type="ECO:0000256" key="5">
    <source>
        <dbReference type="ARBA" id="ARBA00022982"/>
    </source>
</evidence>
<feature type="transmembrane region" description="Helical" evidence="10">
    <location>
        <begin position="160"/>
        <end position="177"/>
    </location>
</feature>
<dbReference type="InterPro" id="IPR013112">
    <property type="entry name" value="FAD-bd_8"/>
</dbReference>
<evidence type="ECO:0000256" key="6">
    <source>
        <dbReference type="ARBA" id="ARBA00022989"/>
    </source>
</evidence>
<dbReference type="Pfam" id="PF01794">
    <property type="entry name" value="Ferric_reduct"/>
    <property type="match status" value="1"/>
</dbReference>
<accession>A0A8I2ZIF6</accession>
<evidence type="ECO:0000256" key="2">
    <source>
        <dbReference type="ARBA" id="ARBA00006278"/>
    </source>
</evidence>
<keyword evidence="9 10" id="KW-0472">Membrane</keyword>
<dbReference type="OrthoDB" id="4494341at2759"/>
<comment type="subcellular location">
    <subcellularLocation>
        <location evidence="1">Membrane</location>
        <topology evidence="1">Multi-pass membrane protein</topology>
    </subcellularLocation>
</comment>
<dbReference type="GO" id="GO:0006879">
    <property type="term" value="P:intracellular iron ion homeostasis"/>
    <property type="evidence" value="ECO:0007669"/>
    <property type="project" value="TreeGrafter"/>
</dbReference>
<keyword evidence="4 10" id="KW-0812">Transmembrane</keyword>
<dbReference type="InterPro" id="IPR051410">
    <property type="entry name" value="Ferric/Cupric_Reductase"/>
</dbReference>
<evidence type="ECO:0000256" key="7">
    <source>
        <dbReference type="ARBA" id="ARBA00023002"/>
    </source>
</evidence>
<evidence type="ECO:0000256" key="10">
    <source>
        <dbReference type="SAM" id="Phobius"/>
    </source>
</evidence>
<dbReference type="InterPro" id="IPR013121">
    <property type="entry name" value="Fe_red_NAD-bd_6"/>
</dbReference>
<sequence>MDAVTPSSVAIGGPLATAIVVNFALLTFAILRYIAGRDLPRFLSLKQIVRDIRPLKNITRLDLIATVVFVSTNAVSVSYRVRDTTGFVRRSGILSVVNMAPLFLGTRMNLIASGCGLSLPTYVATHRWLGIMAILEGLIHAAVALWTQAPNGFAKLSDKSGIVIASVLVAIPLSSFIRRRAYEMFAATHSTLAVCAVVFIYLHTPSSHVLESPKRYLVAVAGCLGLTWIVRLGLVLYRNVQFGSPSTQAAIRPITFALEESSIPLEDAVHIHIRLSRPWNVRAGQYVYLTVPGAGGASVAQSHPFYIAWWYRADDDFYIVFIAQRRTGFTERVFHMKDTRHNSGTRGGARALIDGPYGNEMNLDSYENVLLFATGIGIAGQLSHIAQLLKDYYDLGAKTKRVTLFWQVDSEIQLGWVADRMKQLRELDEKSQVLHIYLFVVGGFLSRKAGSTDFVERGERIVVTYRAMDTSYLADAELGRHGGSTVISLCADSQTVDQVRGLVRRRADARVHVKCLDFCPETARHAGALPA</sequence>
<comment type="caution">
    <text evidence="12">The sequence shown here is derived from an EMBL/GenBank/DDBJ whole genome shotgun (WGS) entry which is preliminary data.</text>
</comment>
<evidence type="ECO:0000313" key="13">
    <source>
        <dbReference type="Proteomes" id="UP000689129"/>
    </source>
</evidence>
<name>A0A8I2ZIF6_VERLO</name>
<protein>
    <submittedName>
        <fullName evidence="12">Ferric/cupric reductase transmembrane component 2 like protein</fullName>
    </submittedName>
</protein>
<proteinExistence type="inferred from homology"/>
<evidence type="ECO:0000256" key="3">
    <source>
        <dbReference type="ARBA" id="ARBA00022448"/>
    </source>
</evidence>
<keyword evidence="6 10" id="KW-1133">Transmembrane helix</keyword>
<dbReference type="CDD" id="cd06186">
    <property type="entry name" value="NOX_Duox_like_FAD_NADP"/>
    <property type="match status" value="1"/>
</dbReference>
<evidence type="ECO:0000313" key="12">
    <source>
        <dbReference type="EMBL" id="KAG7130936.1"/>
    </source>
</evidence>
<keyword evidence="7" id="KW-0560">Oxidoreductase</keyword>
<feature type="transmembrane region" description="Helical" evidence="10">
    <location>
        <begin position="216"/>
        <end position="237"/>
    </location>
</feature>
<dbReference type="GO" id="GO:0000293">
    <property type="term" value="F:ferric-chelate reductase activity"/>
    <property type="evidence" value="ECO:0007669"/>
    <property type="project" value="UniProtKB-ARBA"/>
</dbReference>
<evidence type="ECO:0000256" key="9">
    <source>
        <dbReference type="ARBA" id="ARBA00023136"/>
    </source>
</evidence>
<evidence type="ECO:0000256" key="4">
    <source>
        <dbReference type="ARBA" id="ARBA00022692"/>
    </source>
</evidence>
<keyword evidence="3" id="KW-0813">Transport</keyword>
<dbReference type="GO" id="GO:0005886">
    <property type="term" value="C:plasma membrane"/>
    <property type="evidence" value="ECO:0007669"/>
    <property type="project" value="TreeGrafter"/>
</dbReference>
<feature type="transmembrane region" description="Helical" evidence="10">
    <location>
        <begin position="15"/>
        <end position="35"/>
    </location>
</feature>
<feature type="domain" description="FAD-binding FR-type" evidence="11">
    <location>
        <begin position="241"/>
        <end position="363"/>
    </location>
</feature>
<evidence type="ECO:0000256" key="1">
    <source>
        <dbReference type="ARBA" id="ARBA00004141"/>
    </source>
</evidence>
<comment type="similarity">
    <text evidence="2">Belongs to the ferric reductase (FRE) family.</text>
</comment>
<dbReference type="AlphaFoldDB" id="A0A8I2ZIF6"/>
<dbReference type="GO" id="GO:0006826">
    <property type="term" value="P:iron ion transport"/>
    <property type="evidence" value="ECO:0007669"/>
    <property type="project" value="TreeGrafter"/>
</dbReference>
<dbReference type="GO" id="GO:0015677">
    <property type="term" value="P:copper ion import"/>
    <property type="evidence" value="ECO:0007669"/>
    <property type="project" value="TreeGrafter"/>
</dbReference>
<feature type="transmembrane region" description="Helical" evidence="10">
    <location>
        <begin position="129"/>
        <end position="148"/>
    </location>
</feature>
<dbReference type="PANTHER" id="PTHR32361:SF26">
    <property type="entry name" value="FAD-BINDING 8 DOMAIN-CONTAINING PROTEIN-RELATED"/>
    <property type="match status" value="1"/>
</dbReference>
<dbReference type="Proteomes" id="UP000689129">
    <property type="component" value="Unassembled WGS sequence"/>
</dbReference>
<keyword evidence="5" id="KW-0249">Electron transport</keyword>
<dbReference type="Pfam" id="PF08030">
    <property type="entry name" value="NAD_binding_6"/>
    <property type="match status" value="1"/>
</dbReference>
<evidence type="ECO:0000259" key="11">
    <source>
        <dbReference type="PROSITE" id="PS51384"/>
    </source>
</evidence>
<dbReference type="PANTHER" id="PTHR32361">
    <property type="entry name" value="FERRIC/CUPRIC REDUCTASE TRANSMEMBRANE COMPONENT"/>
    <property type="match status" value="1"/>
</dbReference>
<reference evidence="12" key="1">
    <citation type="journal article" date="2021" name="Mol. Plant Pathol.">
        <title>A 20-kb lineage-specific genomic region tames virulence in pathogenic amphidiploid Verticillium longisporum.</title>
        <authorList>
            <person name="Harting R."/>
            <person name="Starke J."/>
            <person name="Kusch H."/>
            <person name="Poggeler S."/>
            <person name="Maurus I."/>
            <person name="Schluter R."/>
            <person name="Landesfeind M."/>
            <person name="Bulla I."/>
            <person name="Nowrousian M."/>
            <person name="de Jonge R."/>
            <person name="Stahlhut G."/>
            <person name="Hoff K.J."/>
            <person name="Asshauer K.P."/>
            <person name="Thurmer A."/>
            <person name="Stanke M."/>
            <person name="Daniel R."/>
            <person name="Morgenstern B."/>
            <person name="Thomma B.P.H.J."/>
            <person name="Kronstad J.W."/>
            <person name="Braus-Stromeyer S.A."/>
            <person name="Braus G.H."/>
        </authorList>
    </citation>
    <scope>NUCLEOTIDE SEQUENCE</scope>
    <source>
        <strain evidence="12">Vl32</strain>
    </source>
</reference>
<dbReference type="InterPro" id="IPR017927">
    <property type="entry name" value="FAD-bd_FR_type"/>
</dbReference>
<organism evidence="12 13">
    <name type="scientific">Verticillium longisporum</name>
    <name type="common">Verticillium dahliae var. longisporum</name>
    <dbReference type="NCBI Taxonomy" id="100787"/>
    <lineage>
        <taxon>Eukaryota</taxon>
        <taxon>Fungi</taxon>
        <taxon>Dikarya</taxon>
        <taxon>Ascomycota</taxon>
        <taxon>Pezizomycotina</taxon>
        <taxon>Sordariomycetes</taxon>
        <taxon>Hypocreomycetidae</taxon>
        <taxon>Glomerellales</taxon>
        <taxon>Plectosphaerellaceae</taxon>
        <taxon>Verticillium</taxon>
    </lineage>
</organism>
<dbReference type="PROSITE" id="PS51384">
    <property type="entry name" value="FAD_FR"/>
    <property type="match status" value="1"/>
</dbReference>
<keyword evidence="8" id="KW-0406">Ion transport</keyword>
<dbReference type="EMBL" id="JAEMWZ010000217">
    <property type="protein sequence ID" value="KAG7130936.1"/>
    <property type="molecule type" value="Genomic_DNA"/>
</dbReference>
<feature type="transmembrane region" description="Helical" evidence="10">
    <location>
        <begin position="184"/>
        <end position="204"/>
    </location>
</feature>
<gene>
    <name evidence="12" type="ORF">HYQ45_010346</name>
</gene>
<evidence type="ECO:0000256" key="8">
    <source>
        <dbReference type="ARBA" id="ARBA00023065"/>
    </source>
</evidence>
<dbReference type="Pfam" id="PF08022">
    <property type="entry name" value="FAD_binding_8"/>
    <property type="match status" value="1"/>
</dbReference>
<dbReference type="InterPro" id="IPR013130">
    <property type="entry name" value="Fe3_Rdtase_TM_dom"/>
</dbReference>